<feature type="compositionally biased region" description="Pro residues" evidence="1">
    <location>
        <begin position="135"/>
        <end position="151"/>
    </location>
</feature>
<dbReference type="EMBL" id="CADCTB010000128">
    <property type="protein sequence ID" value="CAA9247471.1"/>
    <property type="molecule type" value="Genomic_DNA"/>
</dbReference>
<feature type="non-terminal residue" evidence="2">
    <location>
        <position position="1"/>
    </location>
</feature>
<dbReference type="EC" id="2.3.1.128" evidence="2"/>
<proteinExistence type="predicted"/>
<feature type="non-terminal residue" evidence="2">
    <location>
        <position position="215"/>
    </location>
</feature>
<gene>
    <name evidence="2" type="ORF">AVDCRST_MAG10-2071</name>
</gene>
<dbReference type="AlphaFoldDB" id="A0A6J4IDM0"/>
<feature type="compositionally biased region" description="Low complexity" evidence="1">
    <location>
        <begin position="27"/>
        <end position="48"/>
    </location>
</feature>
<evidence type="ECO:0000256" key="1">
    <source>
        <dbReference type="SAM" id="MobiDB-lite"/>
    </source>
</evidence>
<reference evidence="2" key="1">
    <citation type="submission" date="2020-02" db="EMBL/GenBank/DDBJ databases">
        <authorList>
            <person name="Meier V. D."/>
        </authorList>
    </citation>
    <scope>NUCLEOTIDE SEQUENCE</scope>
    <source>
        <strain evidence="2">AVDCRST_MAG10</strain>
    </source>
</reference>
<feature type="compositionally biased region" description="Pro residues" evidence="1">
    <location>
        <begin position="203"/>
        <end position="215"/>
    </location>
</feature>
<protein>
    <submittedName>
        <fullName evidence="2">Ribosomal-protein-S5p-alanine acetyltransferase</fullName>
        <ecNumber evidence="2">2.3.1.128</ecNumber>
    </submittedName>
</protein>
<organism evidence="2">
    <name type="scientific">uncultured Acidimicrobiales bacterium</name>
    <dbReference type="NCBI Taxonomy" id="310071"/>
    <lineage>
        <taxon>Bacteria</taxon>
        <taxon>Bacillati</taxon>
        <taxon>Actinomycetota</taxon>
        <taxon>Acidimicrobiia</taxon>
        <taxon>Acidimicrobiales</taxon>
        <taxon>environmental samples</taxon>
    </lineage>
</organism>
<keyword evidence="2" id="KW-0012">Acyltransferase</keyword>
<feature type="compositionally biased region" description="Basic residues" evidence="1">
    <location>
        <begin position="1"/>
        <end position="10"/>
    </location>
</feature>
<accession>A0A6J4IDM0</accession>
<evidence type="ECO:0000313" key="2">
    <source>
        <dbReference type="EMBL" id="CAA9247471.1"/>
    </source>
</evidence>
<feature type="compositionally biased region" description="Basic and acidic residues" evidence="1">
    <location>
        <begin position="100"/>
        <end position="109"/>
    </location>
</feature>
<feature type="compositionally biased region" description="Basic residues" evidence="1">
    <location>
        <begin position="74"/>
        <end position="83"/>
    </location>
</feature>
<sequence length="215" mass="22686">GPRPSSHRTARQQGAPAPARARRLRPVARGTPAQPRLAAPVGAQAAARSARRHREQACVQRPLRGSRAGVAAGHRVRVRHLRRGGAERGDQPVGRPARAVPERLRRLLDGRGPGRQRLCARVAGDGVTVRLRGPAPAPPPGGHHPPQPGQPPGRREAGAARRGRGRALPGHQRPVGGPHPLRPHRRGVGRARPGAGRRMDRPTPGPGVTPPPAGL</sequence>
<feature type="region of interest" description="Disordered" evidence="1">
    <location>
        <begin position="1"/>
        <end position="215"/>
    </location>
</feature>
<dbReference type="GO" id="GO:0016746">
    <property type="term" value="F:acyltransferase activity"/>
    <property type="evidence" value="ECO:0007669"/>
    <property type="project" value="UniProtKB-KW"/>
</dbReference>
<name>A0A6J4IDM0_9ACTN</name>
<keyword evidence="2" id="KW-0808">Transferase</keyword>